<reference evidence="4" key="1">
    <citation type="submission" date="2014-03" db="EMBL/GenBank/DDBJ databases">
        <title>The Genome Sequence of Puccinia striiformis f. sp. tritici PST-78.</title>
        <authorList>
            <consortium name="The Broad Institute Genome Sequencing Platform"/>
            <person name="Cuomo C."/>
            <person name="Hulbert S."/>
            <person name="Chen X."/>
            <person name="Walker B."/>
            <person name="Young S.K."/>
            <person name="Zeng Q."/>
            <person name="Gargeya S."/>
            <person name="Fitzgerald M."/>
            <person name="Haas B."/>
            <person name="Abouelleil A."/>
            <person name="Alvarado L."/>
            <person name="Arachchi H.M."/>
            <person name="Berlin A.M."/>
            <person name="Chapman S.B."/>
            <person name="Goldberg J."/>
            <person name="Griggs A."/>
            <person name="Gujja S."/>
            <person name="Hansen M."/>
            <person name="Howarth C."/>
            <person name="Imamovic A."/>
            <person name="Larimer J."/>
            <person name="McCowan C."/>
            <person name="Montmayeur A."/>
            <person name="Murphy C."/>
            <person name="Neiman D."/>
            <person name="Pearson M."/>
            <person name="Priest M."/>
            <person name="Roberts A."/>
            <person name="Saif S."/>
            <person name="Shea T."/>
            <person name="Sisk P."/>
            <person name="Sykes S."/>
            <person name="Wortman J."/>
            <person name="Nusbaum C."/>
            <person name="Birren B."/>
        </authorList>
    </citation>
    <scope>NUCLEOTIDE SEQUENCE [LARGE SCALE GENOMIC DNA]</scope>
    <source>
        <strain evidence="4">race PST-78</strain>
    </source>
</reference>
<keyword evidence="2" id="KW-0732">Signal</keyword>
<feature type="signal peptide" evidence="2">
    <location>
        <begin position="1"/>
        <end position="23"/>
    </location>
</feature>
<evidence type="ECO:0000256" key="2">
    <source>
        <dbReference type="SAM" id="SignalP"/>
    </source>
</evidence>
<evidence type="ECO:0000313" key="3">
    <source>
        <dbReference type="EMBL" id="KNE99131.1"/>
    </source>
</evidence>
<proteinExistence type="predicted"/>
<evidence type="ECO:0000256" key="1">
    <source>
        <dbReference type="SAM" id="MobiDB-lite"/>
    </source>
</evidence>
<protein>
    <submittedName>
        <fullName evidence="3">Uncharacterized protein</fullName>
    </submittedName>
</protein>
<organism evidence="3 4">
    <name type="scientific">Puccinia striiformis f. sp. tritici PST-78</name>
    <dbReference type="NCBI Taxonomy" id="1165861"/>
    <lineage>
        <taxon>Eukaryota</taxon>
        <taxon>Fungi</taxon>
        <taxon>Dikarya</taxon>
        <taxon>Basidiomycota</taxon>
        <taxon>Pucciniomycotina</taxon>
        <taxon>Pucciniomycetes</taxon>
        <taxon>Pucciniales</taxon>
        <taxon>Pucciniaceae</taxon>
        <taxon>Puccinia</taxon>
    </lineage>
</organism>
<dbReference type="Proteomes" id="UP000054564">
    <property type="component" value="Unassembled WGS sequence"/>
</dbReference>
<dbReference type="EMBL" id="AJIL01000049">
    <property type="protein sequence ID" value="KNE99131.1"/>
    <property type="molecule type" value="Genomic_DNA"/>
</dbReference>
<comment type="caution">
    <text evidence="3">The sequence shown here is derived from an EMBL/GenBank/DDBJ whole genome shotgun (WGS) entry which is preliminary data.</text>
</comment>
<gene>
    <name evidence="3" type="ORF">PSTG_07610</name>
</gene>
<accession>A0A0L0VIU4</accession>
<dbReference type="OrthoDB" id="10653679at2759"/>
<feature type="region of interest" description="Disordered" evidence="1">
    <location>
        <begin position="142"/>
        <end position="166"/>
    </location>
</feature>
<feature type="chain" id="PRO_5005550068" evidence="2">
    <location>
        <begin position="24"/>
        <end position="554"/>
    </location>
</feature>
<evidence type="ECO:0000313" key="4">
    <source>
        <dbReference type="Proteomes" id="UP000054564"/>
    </source>
</evidence>
<keyword evidence="4" id="KW-1185">Reference proteome</keyword>
<sequence length="554" mass="63329">MAYLPPKITLILFFSLYFCHASADVKPFSGTNRTLDDSQLGSKKCNFGMDGTCNADCAKVCGTACLGRGANLSLPNFSCHCPILHLLLKVAVAWPHPVHLNEIPDLNRPPPDEAPMVAPFPSQPPAEPLRALHVQGITEKQQAEPHPSIAAHACSSSETHKRQRDDRELEARILRTQRKKAFPKHQELAPAKDLEIKPIENSYRNPSASHTTKRASREFLHIPFYAKHEKIPALAFREEKCKVSYVHNWKFLQNHPEEDNIQNDIAKAPDKTQTDKFFEFLYKVRYDRKLENKDKAISQRSFSIPKDNSYLYLRRFASYRDEFQFPKGPDSRKRYSLIFETILEISKGKIGLESSYEFLKEMGDSLATKFELARKSSVVGTNPSRIPTVIGCIDRLNRSVTVLIVLYLTLFEGHTEGRLNIELIESISHFLGNFWRKILVQQDENGPAVGEKEDNFRNLHELVSFKKGATTAHTSSYHLLPMTWSIVRFWEKSQEDLIFQINPFAKADHYATIAEIIYKIIFFSNYESIMTRIKRKLINPSMSKSQLNTGSNLS</sequence>
<dbReference type="AlphaFoldDB" id="A0A0L0VIU4"/>
<name>A0A0L0VIU4_9BASI</name>